<evidence type="ECO:0000256" key="1">
    <source>
        <dbReference type="ARBA" id="ARBA00022517"/>
    </source>
</evidence>
<dbReference type="HAMAP" id="MF_00003">
    <property type="entry name" value="RbfA"/>
    <property type="match status" value="1"/>
</dbReference>
<sequence length="130" mass="14556">MESNRQKKIAGVLQRDLVDILQGAAREGGLHGVLISVTKVHVTVDLSLAKVYLSIFPSDKGSELLEGIQSNKHSIKHNLAQRTRNQLRRMPELDFAIDDSLEYIDKIDKSLKGGDNPIENPDLLEKRKKS</sequence>
<comment type="similarity">
    <text evidence="2">Belongs to the RbfA family.</text>
</comment>
<name>A0ABQ5MF91_9FLAO</name>
<comment type="subcellular location">
    <subcellularLocation>
        <location evidence="2">Cytoplasm</location>
    </subcellularLocation>
</comment>
<dbReference type="Gene3D" id="3.30.300.20">
    <property type="match status" value="1"/>
</dbReference>
<comment type="function">
    <text evidence="2">One of several proteins that assist in the late maturation steps of the functional core of the 30S ribosomal subunit. Associates with free 30S ribosomal subunits (but not with 30S subunits that are part of 70S ribosomes or polysomes). Required for efficient processing of 16S rRNA. May interact with the 5'-terminal helix region of 16S rRNA.</text>
</comment>
<protein>
    <recommendedName>
        <fullName evidence="2">Ribosome-binding factor A</fullName>
    </recommendedName>
</protein>
<comment type="subunit">
    <text evidence="2">Monomer. Binds 30S ribosomal subunits, but not 50S ribosomal subunits or 70S ribosomes.</text>
</comment>
<dbReference type="EMBL" id="BRVO01000001">
    <property type="protein sequence ID" value="GLB48070.1"/>
    <property type="molecule type" value="Genomic_DNA"/>
</dbReference>
<dbReference type="Pfam" id="PF02033">
    <property type="entry name" value="RBFA"/>
    <property type="match status" value="1"/>
</dbReference>
<dbReference type="PANTHER" id="PTHR33515">
    <property type="entry name" value="RIBOSOME-BINDING FACTOR A, CHLOROPLASTIC-RELATED"/>
    <property type="match status" value="1"/>
</dbReference>
<evidence type="ECO:0000256" key="3">
    <source>
        <dbReference type="SAM" id="MobiDB-lite"/>
    </source>
</evidence>
<reference evidence="4" key="1">
    <citation type="submission" date="2022-07" db="EMBL/GenBank/DDBJ databases">
        <title>Taxonomy of Novel Oxalotrophic and Methylotrophic Bacteria.</title>
        <authorList>
            <person name="Sahin N."/>
            <person name="Tani A."/>
        </authorList>
    </citation>
    <scope>NUCLEOTIDE SEQUENCE</scope>
    <source>
        <strain evidence="4">Y10</strain>
    </source>
</reference>
<organism evidence="4 5">
    <name type="scientific">Neptunitalea lumnitzerae</name>
    <dbReference type="NCBI Taxonomy" id="2965509"/>
    <lineage>
        <taxon>Bacteria</taxon>
        <taxon>Pseudomonadati</taxon>
        <taxon>Bacteroidota</taxon>
        <taxon>Flavobacteriia</taxon>
        <taxon>Flavobacteriales</taxon>
        <taxon>Flavobacteriaceae</taxon>
        <taxon>Neptunitalea</taxon>
    </lineage>
</organism>
<dbReference type="InterPro" id="IPR000238">
    <property type="entry name" value="RbfA"/>
</dbReference>
<keyword evidence="5" id="KW-1185">Reference proteome</keyword>
<feature type="region of interest" description="Disordered" evidence="3">
    <location>
        <begin position="109"/>
        <end position="130"/>
    </location>
</feature>
<gene>
    <name evidence="2 4" type="primary">rbfA</name>
    <name evidence="4" type="ORF">Y10_04380</name>
</gene>
<dbReference type="Proteomes" id="UP001143543">
    <property type="component" value="Unassembled WGS sequence"/>
</dbReference>
<evidence type="ECO:0000313" key="4">
    <source>
        <dbReference type="EMBL" id="GLB48070.1"/>
    </source>
</evidence>
<accession>A0ABQ5MF91</accession>
<evidence type="ECO:0000313" key="5">
    <source>
        <dbReference type="Proteomes" id="UP001143543"/>
    </source>
</evidence>
<dbReference type="NCBIfam" id="TIGR00082">
    <property type="entry name" value="rbfA"/>
    <property type="match status" value="1"/>
</dbReference>
<dbReference type="InterPro" id="IPR015946">
    <property type="entry name" value="KH_dom-like_a/b"/>
</dbReference>
<evidence type="ECO:0000256" key="2">
    <source>
        <dbReference type="HAMAP-Rule" id="MF_00003"/>
    </source>
</evidence>
<proteinExistence type="inferred from homology"/>
<comment type="caution">
    <text evidence="4">The sequence shown here is derived from an EMBL/GenBank/DDBJ whole genome shotgun (WGS) entry which is preliminary data.</text>
</comment>
<dbReference type="PANTHER" id="PTHR33515:SF1">
    <property type="entry name" value="RIBOSOME-BINDING FACTOR A, CHLOROPLASTIC-RELATED"/>
    <property type="match status" value="1"/>
</dbReference>
<dbReference type="RefSeq" id="WP_281763728.1">
    <property type="nucleotide sequence ID" value="NZ_BRVO01000001.1"/>
</dbReference>
<dbReference type="InterPro" id="IPR023799">
    <property type="entry name" value="RbfA_dom_sf"/>
</dbReference>
<dbReference type="SUPFAM" id="SSF89919">
    <property type="entry name" value="Ribosome-binding factor A, RbfA"/>
    <property type="match status" value="1"/>
</dbReference>
<keyword evidence="1 2" id="KW-0690">Ribosome biogenesis</keyword>
<keyword evidence="2" id="KW-0963">Cytoplasm</keyword>